<evidence type="ECO:0000256" key="4">
    <source>
        <dbReference type="ARBA" id="ARBA00022741"/>
    </source>
</evidence>
<keyword evidence="3" id="KW-0677">Repeat</keyword>
<keyword evidence="8" id="KW-1185">Reference proteome</keyword>
<evidence type="ECO:0000313" key="7">
    <source>
        <dbReference type="EMBL" id="MCL6284158.1"/>
    </source>
</evidence>
<evidence type="ECO:0000259" key="6">
    <source>
        <dbReference type="PROSITE" id="PS50893"/>
    </source>
</evidence>
<dbReference type="SMART" id="SM00382">
    <property type="entry name" value="AAA"/>
    <property type="match status" value="2"/>
</dbReference>
<evidence type="ECO:0000256" key="1">
    <source>
        <dbReference type="ARBA" id="ARBA00022448"/>
    </source>
</evidence>
<dbReference type="InterPro" id="IPR050107">
    <property type="entry name" value="ABC_carbohydrate_import_ATPase"/>
</dbReference>
<organism evidence="7 8">
    <name type="scientific">Ruegeria spongiae</name>
    <dbReference type="NCBI Taxonomy" id="2942209"/>
    <lineage>
        <taxon>Bacteria</taxon>
        <taxon>Pseudomonadati</taxon>
        <taxon>Pseudomonadota</taxon>
        <taxon>Alphaproteobacteria</taxon>
        <taxon>Rhodobacterales</taxon>
        <taxon>Roseobacteraceae</taxon>
        <taxon>Ruegeria</taxon>
    </lineage>
</organism>
<evidence type="ECO:0000256" key="5">
    <source>
        <dbReference type="ARBA" id="ARBA00022840"/>
    </source>
</evidence>
<dbReference type="CDD" id="cd03215">
    <property type="entry name" value="ABC_Carb_Monos_II"/>
    <property type="match status" value="1"/>
</dbReference>
<dbReference type="Gene3D" id="3.40.50.300">
    <property type="entry name" value="P-loop containing nucleotide triphosphate hydrolases"/>
    <property type="match status" value="2"/>
</dbReference>
<protein>
    <submittedName>
        <fullName evidence="7">Sugar ABC transporter ATP-binding protein</fullName>
    </submittedName>
</protein>
<feature type="domain" description="ABC transporter" evidence="6">
    <location>
        <begin position="9"/>
        <end position="244"/>
    </location>
</feature>
<dbReference type="SUPFAM" id="SSF52540">
    <property type="entry name" value="P-loop containing nucleoside triphosphate hydrolases"/>
    <property type="match status" value="2"/>
</dbReference>
<dbReference type="Pfam" id="PF00005">
    <property type="entry name" value="ABC_tran"/>
    <property type="match status" value="2"/>
</dbReference>
<keyword evidence="4" id="KW-0547">Nucleotide-binding</keyword>
<evidence type="ECO:0000313" key="8">
    <source>
        <dbReference type="Proteomes" id="UP001203880"/>
    </source>
</evidence>
<dbReference type="PANTHER" id="PTHR43790:SF9">
    <property type="entry name" value="GALACTOFURANOSE TRANSPORTER ATP-BINDING PROTEIN YTFR"/>
    <property type="match status" value="1"/>
</dbReference>
<keyword evidence="2" id="KW-0762">Sugar transport</keyword>
<dbReference type="PANTHER" id="PTHR43790">
    <property type="entry name" value="CARBOHYDRATE TRANSPORT ATP-BINDING PROTEIN MG119-RELATED"/>
    <property type="match status" value="1"/>
</dbReference>
<comment type="caution">
    <text evidence="7">The sequence shown here is derived from an EMBL/GenBank/DDBJ whole genome shotgun (WGS) entry which is preliminary data.</text>
</comment>
<dbReference type="GO" id="GO:0005524">
    <property type="term" value="F:ATP binding"/>
    <property type="evidence" value="ECO:0007669"/>
    <property type="project" value="UniProtKB-KW"/>
</dbReference>
<gene>
    <name evidence="7" type="ORF">M3P21_11540</name>
</gene>
<evidence type="ECO:0000256" key="3">
    <source>
        <dbReference type="ARBA" id="ARBA00022737"/>
    </source>
</evidence>
<dbReference type="CDD" id="cd03216">
    <property type="entry name" value="ABC_Carb_Monos_I"/>
    <property type="match status" value="1"/>
</dbReference>
<feature type="domain" description="ABC transporter" evidence="6">
    <location>
        <begin position="258"/>
        <end position="502"/>
    </location>
</feature>
<evidence type="ECO:0000256" key="2">
    <source>
        <dbReference type="ARBA" id="ARBA00022597"/>
    </source>
</evidence>
<dbReference type="InterPro" id="IPR027417">
    <property type="entry name" value="P-loop_NTPase"/>
</dbReference>
<dbReference type="InterPro" id="IPR003593">
    <property type="entry name" value="AAA+_ATPase"/>
</dbReference>
<keyword evidence="1" id="KW-0813">Transport</keyword>
<dbReference type="RefSeq" id="WP_249710140.1">
    <property type="nucleotide sequence ID" value="NZ_JAMFMB010000013.1"/>
</dbReference>
<proteinExistence type="predicted"/>
<dbReference type="Proteomes" id="UP001203880">
    <property type="component" value="Unassembled WGS sequence"/>
</dbReference>
<accession>A0ABT0Q4P4</accession>
<keyword evidence="5 7" id="KW-0067">ATP-binding</keyword>
<sequence>MTDQKSPLIELRAVTKKFPGVIALKDIDFDLKKGETHVLLGENGAGKSTLINILAGSFPPNAGSYLINGVAAKGLTPHKARLSGISPVFQEFSLAPELTVMQNMFLGREIRRLGVLDNAAMKVRAEEVLSELGFEINTEIKVGELSRARQQMVEIAKALLQDVQVLILDEPTASLTDSEAEKLFELVERLKTDGCGIIYVSHRMAEIRKIGDRVTVLRDGRKIGTVTCADTSDADMIEMMTGRKVDTLFPKVVQKPGKEAMRVEKLTSSCGGVKNVSLTMRHGEIVGIAGLVGSGKSEIARLIFGLESIATGAIFLAAKTEIRNPSPRKMLRNGICYLPSDRVGEGLAMDRPIRENATIAALDTEKFNLRGLMRRKNERDAANKVADRFSLRPLDIERRVEALSGGNRQKVMLARGILRDVEVFLFDEPTVGVDVGAKAQIYHIINELVENGAAVLLISSELPEITNLCNRTYVMRLGEIVGELLGDEVTENNVLNAIFDDHTRMKPDAQVPA</sequence>
<dbReference type="InterPro" id="IPR017871">
    <property type="entry name" value="ABC_transporter-like_CS"/>
</dbReference>
<name>A0ABT0Q4P4_9RHOB</name>
<dbReference type="EMBL" id="JAMFMB010000013">
    <property type="protein sequence ID" value="MCL6284158.1"/>
    <property type="molecule type" value="Genomic_DNA"/>
</dbReference>
<dbReference type="PROSITE" id="PS50893">
    <property type="entry name" value="ABC_TRANSPORTER_2"/>
    <property type="match status" value="2"/>
</dbReference>
<dbReference type="PROSITE" id="PS00211">
    <property type="entry name" value="ABC_TRANSPORTER_1"/>
    <property type="match status" value="1"/>
</dbReference>
<reference evidence="7" key="1">
    <citation type="submission" date="2022-05" db="EMBL/GenBank/DDBJ databases">
        <authorList>
            <person name="Park J.-S."/>
        </authorList>
    </citation>
    <scope>NUCLEOTIDE SEQUENCE</scope>
    <source>
        <strain evidence="7">2012CJ41-6</strain>
    </source>
</reference>
<dbReference type="InterPro" id="IPR003439">
    <property type="entry name" value="ABC_transporter-like_ATP-bd"/>
</dbReference>